<sequence length="168" mass="19172">MASKTTNCSRLLLSAIRPSSRTLGIARHVRFKRYEAFDAQFHKETLREARSWFQAFDASKLPRGSTTYSRSSGPGGQHVNKTETKATTVYGVNELLSLLPKNLHSGIRCSRYYVANNDSLTFHEQSQRSRTANENENRRKLVEEIKRIYHSATPAETSVATKKKYEIM</sequence>
<dbReference type="OrthoDB" id="270639at2759"/>
<reference evidence="2" key="1">
    <citation type="journal article" date="2020" name="bioRxiv">
        <title>Whole genome comparisons of ergot fungi reveals the divergence and evolution of species within the genus Claviceps are the result of varying mechanisms driving genome evolution and host range expansion.</title>
        <authorList>
            <person name="Wyka S.A."/>
            <person name="Mondo S.J."/>
            <person name="Liu M."/>
            <person name="Dettman J."/>
            <person name="Nalam V."/>
            <person name="Broders K.D."/>
        </authorList>
    </citation>
    <scope>NUCLEOTIDE SEQUENCE</scope>
    <source>
        <strain evidence="2">CCC 489</strain>
    </source>
</reference>
<protein>
    <recommendedName>
        <fullName evidence="1">Prokaryotic-type class I peptide chain release factors domain-containing protein</fullName>
    </recommendedName>
</protein>
<dbReference type="GO" id="GO:0070126">
    <property type="term" value="P:mitochondrial translational termination"/>
    <property type="evidence" value="ECO:0007669"/>
    <property type="project" value="TreeGrafter"/>
</dbReference>
<dbReference type="GO" id="GO:0016150">
    <property type="term" value="F:translation release factor activity, codon nonspecific"/>
    <property type="evidence" value="ECO:0007669"/>
    <property type="project" value="TreeGrafter"/>
</dbReference>
<proteinExistence type="predicted"/>
<dbReference type="AlphaFoldDB" id="A0A8K0JAN3"/>
<dbReference type="Pfam" id="PF00472">
    <property type="entry name" value="RF-1"/>
    <property type="match status" value="1"/>
</dbReference>
<feature type="domain" description="Prokaryotic-type class I peptide chain release factors" evidence="1">
    <location>
        <begin position="67"/>
        <end position="161"/>
    </location>
</feature>
<evidence type="ECO:0000313" key="3">
    <source>
        <dbReference type="Proteomes" id="UP000811619"/>
    </source>
</evidence>
<dbReference type="EMBL" id="SRPY01000098">
    <property type="protein sequence ID" value="KAG5928779.1"/>
    <property type="molecule type" value="Genomic_DNA"/>
</dbReference>
<dbReference type="PANTHER" id="PTHR11075">
    <property type="entry name" value="PEPTIDE CHAIN RELEASE FACTOR"/>
    <property type="match status" value="1"/>
</dbReference>
<dbReference type="Proteomes" id="UP000811619">
    <property type="component" value="Unassembled WGS sequence"/>
</dbReference>
<evidence type="ECO:0000259" key="1">
    <source>
        <dbReference type="Pfam" id="PF00472"/>
    </source>
</evidence>
<organism evidence="2 3">
    <name type="scientific">Claviceps africana</name>
    <dbReference type="NCBI Taxonomy" id="83212"/>
    <lineage>
        <taxon>Eukaryota</taxon>
        <taxon>Fungi</taxon>
        <taxon>Dikarya</taxon>
        <taxon>Ascomycota</taxon>
        <taxon>Pezizomycotina</taxon>
        <taxon>Sordariomycetes</taxon>
        <taxon>Hypocreomycetidae</taxon>
        <taxon>Hypocreales</taxon>
        <taxon>Clavicipitaceae</taxon>
        <taxon>Claviceps</taxon>
    </lineage>
</organism>
<dbReference type="InterPro" id="IPR052104">
    <property type="entry name" value="Mito_Release_Factor_mL62"/>
</dbReference>
<dbReference type="SUPFAM" id="SSF110916">
    <property type="entry name" value="Peptidyl-tRNA hydrolase domain-like"/>
    <property type="match status" value="1"/>
</dbReference>
<dbReference type="InterPro" id="IPR000352">
    <property type="entry name" value="Pep_chain_release_fac_I"/>
</dbReference>
<dbReference type="PANTHER" id="PTHR11075:SF54">
    <property type="entry name" value="LARGE RIBOSOMAL SUBUNIT PROTEIN ML62"/>
    <property type="match status" value="1"/>
</dbReference>
<accession>A0A8K0JAN3</accession>
<dbReference type="Gene3D" id="3.30.160.20">
    <property type="match status" value="1"/>
</dbReference>
<keyword evidence="3" id="KW-1185">Reference proteome</keyword>
<dbReference type="GO" id="GO:0004045">
    <property type="term" value="F:peptidyl-tRNA hydrolase activity"/>
    <property type="evidence" value="ECO:0007669"/>
    <property type="project" value="TreeGrafter"/>
</dbReference>
<gene>
    <name evidence="2" type="ORF">E4U42_008034</name>
</gene>
<dbReference type="GO" id="GO:0005762">
    <property type="term" value="C:mitochondrial large ribosomal subunit"/>
    <property type="evidence" value="ECO:0007669"/>
    <property type="project" value="TreeGrafter"/>
</dbReference>
<comment type="caution">
    <text evidence="2">The sequence shown here is derived from an EMBL/GenBank/DDBJ whole genome shotgun (WGS) entry which is preliminary data.</text>
</comment>
<name>A0A8K0JAN3_9HYPO</name>
<evidence type="ECO:0000313" key="2">
    <source>
        <dbReference type="EMBL" id="KAG5928779.1"/>
    </source>
</evidence>